<gene>
    <name evidence="1" type="ORF">ECH7EC869_3018</name>
</gene>
<organism evidence="1 2">
    <name type="scientific">Escherichia coli O157:H7 (strain EC869)</name>
    <dbReference type="NCBI Taxonomy" id="478008"/>
    <lineage>
        <taxon>Bacteria</taxon>
        <taxon>Pseudomonadati</taxon>
        <taxon>Pseudomonadota</taxon>
        <taxon>Gammaproteobacteria</taxon>
        <taxon>Enterobacterales</taxon>
        <taxon>Enterobacteriaceae</taxon>
        <taxon>Escherichia</taxon>
    </lineage>
</organism>
<name>A0A0H3PST4_ECO5C</name>
<sequence length="129" mass="15159">MEFKDLLKEIQEIAAHALHQRLNEVELESATKKYIDNMARNVRDAFTGLYSVSVTNNQNTEETAKRIASVMGFHVEEKYSKKEFWKTTKKLQSENCHLLRQSLLSMRKVIQMTQDYRNCSHYLKNSELS</sequence>
<dbReference type="RefSeq" id="WP_000394511.1">
    <property type="nucleotide sequence ID" value="NZ_ABHU01000008.1"/>
</dbReference>
<protein>
    <submittedName>
        <fullName evidence="1">Uncharacterized protein</fullName>
    </submittedName>
</protein>
<dbReference type="EMBL" id="ABHU01000008">
    <property type="protein sequence ID" value="EDU91157.1"/>
    <property type="molecule type" value="Genomic_DNA"/>
</dbReference>
<dbReference type="Proteomes" id="UP000004641">
    <property type="component" value="Unassembled WGS sequence"/>
</dbReference>
<proteinExistence type="predicted"/>
<accession>A0A0H3PST4</accession>
<dbReference type="BioCyc" id="ECOL478008-HMP:G76-484676-MONOMER"/>
<evidence type="ECO:0000313" key="1">
    <source>
        <dbReference type="EMBL" id="EDU91157.1"/>
    </source>
</evidence>
<reference evidence="1 2" key="1">
    <citation type="journal article" date="2011" name="Appl. Environ. Microbiol.">
        <title>Genome signatures of Escherichia coli O157:H7 isolates from the bovine host reservoir.</title>
        <authorList>
            <person name="Eppinger M."/>
            <person name="Mammel M.K."/>
            <person name="Leclerc J.E."/>
            <person name="Ravel J."/>
            <person name="Cebula T.A."/>
        </authorList>
    </citation>
    <scope>NUCLEOTIDE SEQUENCE [LARGE SCALE GENOMIC DNA]</scope>
    <source>
        <strain evidence="1 2">EC869</strain>
    </source>
</reference>
<evidence type="ECO:0000313" key="2">
    <source>
        <dbReference type="Proteomes" id="UP000004641"/>
    </source>
</evidence>
<comment type="caution">
    <text evidence="1">The sequence shown here is derived from an EMBL/GenBank/DDBJ whole genome shotgun (WGS) entry which is preliminary data.</text>
</comment>
<dbReference type="AlphaFoldDB" id="A0A0H3PST4"/>